<dbReference type="InterPro" id="IPR046459">
    <property type="entry name" value="Caps_syn_GfcC_N"/>
</dbReference>
<dbReference type="OrthoDB" id="5814422at2"/>
<dbReference type="RefSeq" id="WP_117318528.1">
    <property type="nucleotide sequence ID" value="NZ_CP031769.1"/>
</dbReference>
<feature type="domain" description="Capsule biosynthesis GfcC-like N-terminal" evidence="3">
    <location>
        <begin position="20"/>
        <end position="139"/>
    </location>
</feature>
<dbReference type="Pfam" id="PF20616">
    <property type="entry name" value="Caps_syn_GfcC_N"/>
    <property type="match status" value="1"/>
</dbReference>
<dbReference type="Proteomes" id="UP000262073">
    <property type="component" value="Chromosome"/>
</dbReference>
<dbReference type="InterPro" id="IPR010425">
    <property type="entry name" value="Caps_synth_GfcC-like_C"/>
</dbReference>
<dbReference type="KEGG" id="salm:D0Y50_19150"/>
<evidence type="ECO:0000256" key="1">
    <source>
        <dbReference type="SAM" id="SignalP"/>
    </source>
</evidence>
<keyword evidence="5" id="KW-1185">Reference proteome</keyword>
<evidence type="ECO:0000259" key="2">
    <source>
        <dbReference type="Pfam" id="PF06251"/>
    </source>
</evidence>
<dbReference type="Pfam" id="PF06251">
    <property type="entry name" value="Caps_syn_GfcC_C"/>
    <property type="match status" value="1"/>
</dbReference>
<feature type="signal peptide" evidence="1">
    <location>
        <begin position="1"/>
        <end position="18"/>
    </location>
</feature>
<dbReference type="EMBL" id="CP031769">
    <property type="protein sequence ID" value="AXR08284.1"/>
    <property type="molecule type" value="Genomic_DNA"/>
</dbReference>
<protein>
    <submittedName>
        <fullName evidence="4">Uncharacterized protein</fullName>
    </submittedName>
</protein>
<feature type="chain" id="PRO_5016765779" evidence="1">
    <location>
        <begin position="19"/>
        <end position="240"/>
    </location>
</feature>
<dbReference type="Gene3D" id="3.10.560.10">
    <property type="entry name" value="Outer membrane lipoprotein wza domain like"/>
    <property type="match status" value="1"/>
</dbReference>
<feature type="domain" description="Capsule biosynthesis GfcC-like C-terminal" evidence="2">
    <location>
        <begin position="158"/>
        <end position="239"/>
    </location>
</feature>
<keyword evidence="1" id="KW-0732">Signal</keyword>
<accession>A0A346NRX7</accession>
<gene>
    <name evidence="4" type="ORF">D0Y50_19150</name>
</gene>
<sequence length="240" mass="27375">MRIFSLLMLILFSVNTSAQVNLKINNQQYRFLEPVRLAHALAPVAHNQDWYWPASGLFIVDESVEEQRNEVIELIDKLAIELEPTDDRAIGLHALRQQIEGWKLAKRVPLKVNYDVARLNISQNPKLLEGDYLLTLTPRPEVVHLSGLVKTPGPYKHQPAGSAYQYTQAIELRADADPDFVYIIEPSGRLRNVNTAYWNRQYTQVMPGSQIFVPIFSYLLTPSLSELNQKVAELAVNRVL</sequence>
<proteinExistence type="predicted"/>
<evidence type="ECO:0000259" key="3">
    <source>
        <dbReference type="Pfam" id="PF20616"/>
    </source>
</evidence>
<dbReference type="AlphaFoldDB" id="A0A346NRX7"/>
<name>A0A346NRX7_9ALTE</name>
<reference evidence="4 5" key="1">
    <citation type="submission" date="2018-08" db="EMBL/GenBank/DDBJ databases">
        <title>Salinimonas sediminis sp. nov., a piezophilic bacterium isolated from a deep-sea sediment sample from the New Britain Trench.</title>
        <authorList>
            <person name="Cao J."/>
        </authorList>
    </citation>
    <scope>NUCLEOTIDE SEQUENCE [LARGE SCALE GENOMIC DNA]</scope>
    <source>
        <strain evidence="4 5">N102</strain>
    </source>
</reference>
<evidence type="ECO:0000313" key="4">
    <source>
        <dbReference type="EMBL" id="AXR08284.1"/>
    </source>
</evidence>
<organism evidence="4 5">
    <name type="scientific">Salinimonas sediminis</name>
    <dbReference type="NCBI Taxonomy" id="2303538"/>
    <lineage>
        <taxon>Bacteria</taxon>
        <taxon>Pseudomonadati</taxon>
        <taxon>Pseudomonadota</taxon>
        <taxon>Gammaproteobacteria</taxon>
        <taxon>Alteromonadales</taxon>
        <taxon>Alteromonadaceae</taxon>
        <taxon>Alteromonas/Salinimonas group</taxon>
        <taxon>Salinimonas</taxon>
    </lineage>
</organism>
<evidence type="ECO:0000313" key="5">
    <source>
        <dbReference type="Proteomes" id="UP000262073"/>
    </source>
</evidence>